<proteinExistence type="predicted"/>
<organism evidence="1 2">
    <name type="scientific">Dreissena polymorpha</name>
    <name type="common">Zebra mussel</name>
    <name type="synonym">Mytilus polymorpha</name>
    <dbReference type="NCBI Taxonomy" id="45954"/>
    <lineage>
        <taxon>Eukaryota</taxon>
        <taxon>Metazoa</taxon>
        <taxon>Spiralia</taxon>
        <taxon>Lophotrochozoa</taxon>
        <taxon>Mollusca</taxon>
        <taxon>Bivalvia</taxon>
        <taxon>Autobranchia</taxon>
        <taxon>Heteroconchia</taxon>
        <taxon>Euheterodonta</taxon>
        <taxon>Imparidentia</taxon>
        <taxon>Neoheterodontei</taxon>
        <taxon>Myida</taxon>
        <taxon>Dreissenoidea</taxon>
        <taxon>Dreissenidae</taxon>
        <taxon>Dreissena</taxon>
    </lineage>
</organism>
<dbReference type="EMBL" id="JAIWYP010000009">
    <property type="protein sequence ID" value="KAH3779203.1"/>
    <property type="molecule type" value="Genomic_DNA"/>
</dbReference>
<keyword evidence="2" id="KW-1185">Reference proteome</keyword>
<reference evidence="1" key="2">
    <citation type="submission" date="2020-11" db="EMBL/GenBank/DDBJ databases">
        <authorList>
            <person name="McCartney M.A."/>
            <person name="Auch B."/>
            <person name="Kono T."/>
            <person name="Mallez S."/>
            <person name="Becker A."/>
            <person name="Gohl D.M."/>
            <person name="Silverstein K.A.T."/>
            <person name="Koren S."/>
            <person name="Bechman K.B."/>
            <person name="Herman A."/>
            <person name="Abrahante J.E."/>
            <person name="Garbe J."/>
        </authorList>
    </citation>
    <scope>NUCLEOTIDE SEQUENCE</scope>
    <source>
        <strain evidence="1">Duluth1</strain>
        <tissue evidence="1">Whole animal</tissue>
    </source>
</reference>
<protein>
    <submittedName>
        <fullName evidence="1">Uncharacterized protein</fullName>
    </submittedName>
</protein>
<dbReference type="AlphaFoldDB" id="A0A9D4EH33"/>
<name>A0A9D4EH33_DREPO</name>
<dbReference type="PANTHER" id="PTHR47526:SF3">
    <property type="entry name" value="PHD-TYPE DOMAIN-CONTAINING PROTEIN"/>
    <property type="match status" value="1"/>
</dbReference>
<evidence type="ECO:0000313" key="1">
    <source>
        <dbReference type="EMBL" id="KAH3779203.1"/>
    </source>
</evidence>
<evidence type="ECO:0000313" key="2">
    <source>
        <dbReference type="Proteomes" id="UP000828390"/>
    </source>
</evidence>
<sequence>MDSIITSANLISINNKTTVEDVLNYSKVEIRGFLRANNVKISGSKLTLAPRVVDTIGSRCDIVSDCTPQSSSSGVETPEIAELRAGWTGTSCNFPTVKLSDIGSYLLHSSHRTEDAEKMQCYRQYIRGLNFYKEGFIHEIMINSISDSSKHCYIRSKCYRSMQQGVYEQWILMTKERLFDVVKAYCTCPAG</sequence>
<gene>
    <name evidence="1" type="ORF">DPMN_180685</name>
</gene>
<reference evidence="1" key="1">
    <citation type="journal article" date="2019" name="bioRxiv">
        <title>The Genome of the Zebra Mussel, Dreissena polymorpha: A Resource for Invasive Species Research.</title>
        <authorList>
            <person name="McCartney M.A."/>
            <person name="Auch B."/>
            <person name="Kono T."/>
            <person name="Mallez S."/>
            <person name="Zhang Y."/>
            <person name="Obille A."/>
            <person name="Becker A."/>
            <person name="Abrahante J.E."/>
            <person name="Garbe J."/>
            <person name="Badalamenti J.P."/>
            <person name="Herman A."/>
            <person name="Mangelson H."/>
            <person name="Liachko I."/>
            <person name="Sullivan S."/>
            <person name="Sone E.D."/>
            <person name="Koren S."/>
            <person name="Silverstein K.A.T."/>
            <person name="Beckman K.B."/>
            <person name="Gohl D.M."/>
        </authorList>
    </citation>
    <scope>NUCLEOTIDE SEQUENCE</scope>
    <source>
        <strain evidence="1">Duluth1</strain>
        <tissue evidence="1">Whole animal</tissue>
    </source>
</reference>
<dbReference type="PANTHER" id="PTHR47526">
    <property type="entry name" value="ATP-DEPENDENT DNA HELICASE"/>
    <property type="match status" value="1"/>
</dbReference>
<accession>A0A9D4EH33</accession>
<comment type="caution">
    <text evidence="1">The sequence shown here is derived from an EMBL/GenBank/DDBJ whole genome shotgun (WGS) entry which is preliminary data.</text>
</comment>
<dbReference type="Proteomes" id="UP000828390">
    <property type="component" value="Unassembled WGS sequence"/>
</dbReference>